<name>A0A0M0JVR2_9EUKA</name>
<dbReference type="EMBL" id="JWZX01002266">
    <property type="protein sequence ID" value="KOO30203.1"/>
    <property type="molecule type" value="Genomic_DNA"/>
</dbReference>
<dbReference type="Proteomes" id="UP000037460">
    <property type="component" value="Unassembled WGS sequence"/>
</dbReference>
<evidence type="ECO:0000313" key="1">
    <source>
        <dbReference type="EMBL" id="KOO30203.1"/>
    </source>
</evidence>
<proteinExistence type="predicted"/>
<protein>
    <submittedName>
        <fullName evidence="1">Uncharacterized protein</fullName>
    </submittedName>
</protein>
<keyword evidence="2" id="KW-1185">Reference proteome</keyword>
<organism evidence="1 2">
    <name type="scientific">Chrysochromulina tobinii</name>
    <dbReference type="NCBI Taxonomy" id="1460289"/>
    <lineage>
        <taxon>Eukaryota</taxon>
        <taxon>Haptista</taxon>
        <taxon>Haptophyta</taxon>
        <taxon>Prymnesiophyceae</taxon>
        <taxon>Prymnesiales</taxon>
        <taxon>Chrysochromulinaceae</taxon>
        <taxon>Chrysochromulina</taxon>
    </lineage>
</organism>
<gene>
    <name evidence="1" type="ORF">Ctob_006688</name>
</gene>
<reference evidence="2" key="1">
    <citation type="journal article" date="2015" name="PLoS Genet.">
        <title>Genome Sequence and Transcriptome Analyses of Chrysochromulina tobin: Metabolic Tools for Enhanced Algal Fitness in the Prominent Order Prymnesiales (Haptophyceae).</title>
        <authorList>
            <person name="Hovde B.T."/>
            <person name="Deodato C.R."/>
            <person name="Hunsperger H.M."/>
            <person name="Ryken S.A."/>
            <person name="Yost W."/>
            <person name="Jha R.K."/>
            <person name="Patterson J."/>
            <person name="Monnat R.J. Jr."/>
            <person name="Barlow S.B."/>
            <person name="Starkenburg S.R."/>
            <person name="Cattolico R.A."/>
        </authorList>
    </citation>
    <scope>NUCLEOTIDE SEQUENCE</scope>
    <source>
        <strain evidence="2">CCMP291</strain>
    </source>
</reference>
<dbReference type="AlphaFoldDB" id="A0A0M0JVR2"/>
<evidence type="ECO:0000313" key="2">
    <source>
        <dbReference type="Proteomes" id="UP000037460"/>
    </source>
</evidence>
<sequence>MAWMVKDLGHWIGLGAGETPVEATDWRPCDTATMTGGMVILGFHHGAHLRSSVRRGAPFSGDNLIIRPCAVIVTEIGLLAQGRNVIWVQDASELDEGDWVLYESLKNDSTFEPPVSMPLQAGG</sequence>
<comment type="caution">
    <text evidence="1">The sequence shown here is derived from an EMBL/GenBank/DDBJ whole genome shotgun (WGS) entry which is preliminary data.</text>
</comment>
<accession>A0A0M0JVR2</accession>